<dbReference type="HOGENOM" id="CLU_3286542_0_0_5"/>
<accession>K7YQI4</accession>
<proteinExistence type="predicted"/>
<keyword evidence="2" id="KW-1185">Reference proteome</keyword>
<evidence type="ECO:0000313" key="2">
    <source>
        <dbReference type="Proteomes" id="UP000010077"/>
    </source>
</evidence>
<dbReference type="KEGG" id="thal:A1OE_626"/>
<protein>
    <submittedName>
        <fullName evidence="1">Uncharacterized protein</fullName>
    </submittedName>
</protein>
<dbReference type="AlphaFoldDB" id="K7YQI4"/>
<evidence type="ECO:0000313" key="1">
    <source>
        <dbReference type="EMBL" id="AFX98814.1"/>
    </source>
</evidence>
<name>K7YQI4_9PROT</name>
<dbReference type="EMBL" id="CP003539">
    <property type="protein sequence ID" value="AFX98814.1"/>
    <property type="molecule type" value="Genomic_DNA"/>
</dbReference>
<reference evidence="1 2" key="1">
    <citation type="journal article" date="2012" name="Proc. Natl. Acad. Sci. U.S.A.">
        <title>Genome streamlining and chemical defense in a coral reef symbiosis.</title>
        <authorList>
            <person name="Kwan J.C."/>
            <person name="Donia M.S."/>
            <person name="Han A.W."/>
            <person name="Hirose E."/>
            <person name="Haygood M.G."/>
            <person name="Schmidt E.W."/>
        </authorList>
    </citation>
    <scope>NUCLEOTIDE SEQUENCE [LARGE SCALE GENOMIC DNA]</scope>
    <source>
        <strain evidence="1 2">L2</strain>
    </source>
</reference>
<sequence length="40" mass="4684">MPCAKALKIIEPMNKLRIIFLNLLSLSCEPIKRLFQKKKL</sequence>
<gene>
    <name evidence="1" type="ORF">A1OE_626</name>
</gene>
<dbReference type="PROSITE" id="PS51257">
    <property type="entry name" value="PROKAR_LIPOPROTEIN"/>
    <property type="match status" value="1"/>
</dbReference>
<dbReference type="Proteomes" id="UP000010077">
    <property type="component" value="Chromosome"/>
</dbReference>
<organism evidence="1 2">
    <name type="scientific">Candidatus Endolissoclinum faulkneri L2</name>
    <dbReference type="NCBI Taxonomy" id="1193729"/>
    <lineage>
        <taxon>Bacteria</taxon>
        <taxon>Pseudomonadati</taxon>
        <taxon>Pseudomonadota</taxon>
        <taxon>Alphaproteobacteria</taxon>
        <taxon>Rhodospirillales</taxon>
        <taxon>Rhodospirillaceae</taxon>
        <taxon>Candidatus Endolissoclinum</taxon>
    </lineage>
</organism>